<sequence>ISNWGCLSNSGPKGLTHISPLQNKPPRKQATLQSDQETQRPTNAKSKSHMDHETKIGNPQPLHQHPDSTLPATHNGQPQLTALQPHPSIQPTDITVLDTNRRQLLPPRIARKSRKTSDCSCIERKAKPIGATAAMYECYDINPGVVLQSIERDFDETETPARPTSPRAPSSDDSSSSTHQASSDMLASATQTPDTDDSSGNNSRSTNEDDDAAPPLAKQRRRFAGKPKKSSLPPLPPPPRTRGNRCRRRRRERCQRLFDEPRRNGSSSSSGLGILSWPPCSICGGNMTFDEYTAELMYCKRCEGFQVHSG</sequence>
<feature type="compositionally biased region" description="Basic and acidic residues" evidence="1">
    <location>
        <begin position="254"/>
        <end position="263"/>
    </location>
</feature>
<name>A0AAE0NDU8_9PEZI</name>
<feature type="compositionally biased region" description="Polar residues" evidence="1">
    <location>
        <begin position="70"/>
        <end position="93"/>
    </location>
</feature>
<comment type="caution">
    <text evidence="2">The sequence shown here is derived from an EMBL/GenBank/DDBJ whole genome shotgun (WGS) entry which is preliminary data.</text>
</comment>
<reference evidence="2" key="2">
    <citation type="submission" date="2023-06" db="EMBL/GenBank/DDBJ databases">
        <authorList>
            <consortium name="Lawrence Berkeley National Laboratory"/>
            <person name="Haridas S."/>
            <person name="Hensen N."/>
            <person name="Bonometti L."/>
            <person name="Westerberg I."/>
            <person name="Brannstrom I.O."/>
            <person name="Guillou S."/>
            <person name="Cros-Aarteil S."/>
            <person name="Calhoun S."/>
            <person name="Kuo A."/>
            <person name="Mondo S."/>
            <person name="Pangilinan J."/>
            <person name="Riley R."/>
            <person name="Labutti K."/>
            <person name="Andreopoulos B."/>
            <person name="Lipzen A."/>
            <person name="Chen C."/>
            <person name="Yanf M."/>
            <person name="Daum C."/>
            <person name="Ng V."/>
            <person name="Clum A."/>
            <person name="Steindorff A."/>
            <person name="Ohm R."/>
            <person name="Martin F."/>
            <person name="Silar P."/>
            <person name="Natvig D."/>
            <person name="Lalanne C."/>
            <person name="Gautier V."/>
            <person name="Ament-Velasquez S.L."/>
            <person name="Kruys A."/>
            <person name="Hutchinson M.I."/>
            <person name="Powell A.J."/>
            <person name="Barry K."/>
            <person name="Miller A.N."/>
            <person name="Grigoriev I.V."/>
            <person name="Debuchy R."/>
            <person name="Gladieux P."/>
            <person name="Thoren M.H."/>
            <person name="Johannesson H."/>
        </authorList>
    </citation>
    <scope>NUCLEOTIDE SEQUENCE</scope>
    <source>
        <strain evidence="2">CBS 958.72</strain>
    </source>
</reference>
<gene>
    <name evidence="2" type="ORF">B0T24DRAFT_695619</name>
</gene>
<dbReference type="Proteomes" id="UP001287356">
    <property type="component" value="Unassembled WGS sequence"/>
</dbReference>
<feature type="compositionally biased region" description="Basic residues" evidence="1">
    <location>
        <begin position="242"/>
        <end position="253"/>
    </location>
</feature>
<feature type="region of interest" description="Disordered" evidence="1">
    <location>
        <begin position="154"/>
        <end position="271"/>
    </location>
</feature>
<protein>
    <submittedName>
        <fullName evidence="2">Uncharacterized protein</fullName>
    </submittedName>
</protein>
<feature type="compositionally biased region" description="Polar residues" evidence="1">
    <location>
        <begin position="179"/>
        <end position="205"/>
    </location>
</feature>
<evidence type="ECO:0000313" key="3">
    <source>
        <dbReference type="Proteomes" id="UP001287356"/>
    </source>
</evidence>
<evidence type="ECO:0000256" key="1">
    <source>
        <dbReference type="SAM" id="MobiDB-lite"/>
    </source>
</evidence>
<feature type="compositionally biased region" description="Polar residues" evidence="1">
    <location>
        <begin position="1"/>
        <end position="11"/>
    </location>
</feature>
<feature type="compositionally biased region" description="Basic residues" evidence="1">
    <location>
        <begin position="218"/>
        <end position="229"/>
    </location>
</feature>
<proteinExistence type="predicted"/>
<evidence type="ECO:0000313" key="2">
    <source>
        <dbReference type="EMBL" id="KAK3379680.1"/>
    </source>
</evidence>
<keyword evidence="3" id="KW-1185">Reference proteome</keyword>
<feature type="region of interest" description="Disordered" evidence="1">
    <location>
        <begin position="1"/>
        <end position="119"/>
    </location>
</feature>
<dbReference type="EMBL" id="JAULSN010000002">
    <property type="protein sequence ID" value="KAK3379680.1"/>
    <property type="molecule type" value="Genomic_DNA"/>
</dbReference>
<organism evidence="2 3">
    <name type="scientific">Lasiosphaeria ovina</name>
    <dbReference type="NCBI Taxonomy" id="92902"/>
    <lineage>
        <taxon>Eukaryota</taxon>
        <taxon>Fungi</taxon>
        <taxon>Dikarya</taxon>
        <taxon>Ascomycota</taxon>
        <taxon>Pezizomycotina</taxon>
        <taxon>Sordariomycetes</taxon>
        <taxon>Sordariomycetidae</taxon>
        <taxon>Sordariales</taxon>
        <taxon>Lasiosphaeriaceae</taxon>
        <taxon>Lasiosphaeria</taxon>
    </lineage>
</organism>
<feature type="compositionally biased region" description="Low complexity" evidence="1">
    <location>
        <begin position="160"/>
        <end position="178"/>
    </location>
</feature>
<feature type="non-terminal residue" evidence="2">
    <location>
        <position position="1"/>
    </location>
</feature>
<dbReference type="AlphaFoldDB" id="A0AAE0NDU8"/>
<accession>A0AAE0NDU8</accession>
<feature type="compositionally biased region" description="Polar residues" evidence="1">
    <location>
        <begin position="30"/>
        <end position="45"/>
    </location>
</feature>
<reference evidence="2" key="1">
    <citation type="journal article" date="2023" name="Mol. Phylogenet. Evol.">
        <title>Genome-scale phylogeny and comparative genomics of the fungal order Sordariales.</title>
        <authorList>
            <person name="Hensen N."/>
            <person name="Bonometti L."/>
            <person name="Westerberg I."/>
            <person name="Brannstrom I.O."/>
            <person name="Guillou S."/>
            <person name="Cros-Aarteil S."/>
            <person name="Calhoun S."/>
            <person name="Haridas S."/>
            <person name="Kuo A."/>
            <person name="Mondo S."/>
            <person name="Pangilinan J."/>
            <person name="Riley R."/>
            <person name="LaButti K."/>
            <person name="Andreopoulos B."/>
            <person name="Lipzen A."/>
            <person name="Chen C."/>
            <person name="Yan M."/>
            <person name="Daum C."/>
            <person name="Ng V."/>
            <person name="Clum A."/>
            <person name="Steindorff A."/>
            <person name="Ohm R.A."/>
            <person name="Martin F."/>
            <person name="Silar P."/>
            <person name="Natvig D.O."/>
            <person name="Lalanne C."/>
            <person name="Gautier V."/>
            <person name="Ament-Velasquez S.L."/>
            <person name="Kruys A."/>
            <person name="Hutchinson M.I."/>
            <person name="Powell A.J."/>
            <person name="Barry K."/>
            <person name="Miller A.N."/>
            <person name="Grigoriev I.V."/>
            <person name="Debuchy R."/>
            <person name="Gladieux P."/>
            <person name="Hiltunen Thoren M."/>
            <person name="Johannesson H."/>
        </authorList>
    </citation>
    <scope>NUCLEOTIDE SEQUENCE</scope>
    <source>
        <strain evidence="2">CBS 958.72</strain>
    </source>
</reference>